<proteinExistence type="predicted"/>
<name>A0A0F9JVB9_9ZZZZ</name>
<organism evidence="1">
    <name type="scientific">marine sediment metagenome</name>
    <dbReference type="NCBI Taxonomy" id="412755"/>
    <lineage>
        <taxon>unclassified sequences</taxon>
        <taxon>metagenomes</taxon>
        <taxon>ecological metagenomes</taxon>
    </lineage>
</organism>
<gene>
    <name evidence="1" type="ORF">LCGC14_1408180</name>
</gene>
<protein>
    <submittedName>
        <fullName evidence="1">Uncharacterized protein</fullName>
    </submittedName>
</protein>
<dbReference type="AlphaFoldDB" id="A0A0F9JVB9"/>
<reference evidence="1" key="1">
    <citation type="journal article" date="2015" name="Nature">
        <title>Complex archaea that bridge the gap between prokaryotes and eukaryotes.</title>
        <authorList>
            <person name="Spang A."/>
            <person name="Saw J.H."/>
            <person name="Jorgensen S.L."/>
            <person name="Zaremba-Niedzwiedzka K."/>
            <person name="Martijn J."/>
            <person name="Lind A.E."/>
            <person name="van Eijk R."/>
            <person name="Schleper C."/>
            <person name="Guy L."/>
            <person name="Ettema T.J."/>
        </authorList>
    </citation>
    <scope>NUCLEOTIDE SEQUENCE</scope>
</reference>
<comment type="caution">
    <text evidence="1">The sequence shown here is derived from an EMBL/GenBank/DDBJ whole genome shotgun (WGS) entry which is preliminary data.</text>
</comment>
<dbReference type="EMBL" id="LAZR01009268">
    <property type="protein sequence ID" value="KKM73663.1"/>
    <property type="molecule type" value="Genomic_DNA"/>
</dbReference>
<evidence type="ECO:0000313" key="1">
    <source>
        <dbReference type="EMBL" id="KKM73663.1"/>
    </source>
</evidence>
<sequence length="198" mass="23242">MDKQELFLKNIWPKIVKFLDQYSQANYKGWYGPYIWSEDGDLKRLITRFCEDDFGVLQVHNETRIAKYTFSQFELDRSNGLWGNKKGFAIDIDITDAATWKGPEDFRNSTHELFIEVKGLMNKYTYGEPKTKKIPGFEKDCEKLKKLIDNGYCQYGIAILIDQGDQSGNHYVTDKDKKMQELRKDFSPVIPLIWQKIT</sequence>
<accession>A0A0F9JVB9</accession>